<gene>
    <name evidence="1" type="ORF">FVF58_06655</name>
</gene>
<reference evidence="1 2" key="1">
    <citation type="submission" date="2019-08" db="EMBL/GenBank/DDBJ databases">
        <title>Paraburkholderia sp. DCY113.</title>
        <authorList>
            <person name="Kang J."/>
        </authorList>
    </citation>
    <scope>NUCLEOTIDE SEQUENCE [LARGE SCALE GENOMIC DNA]</scope>
    <source>
        <strain evidence="1 2">DCY113</strain>
    </source>
</reference>
<comment type="caution">
    <text evidence="1">The sequence shown here is derived from an EMBL/GenBank/DDBJ whole genome shotgun (WGS) entry which is preliminary data.</text>
</comment>
<protein>
    <recommendedName>
        <fullName evidence="3">Preprotein translocase subunit SecA</fullName>
    </recommendedName>
</protein>
<organism evidence="1 2">
    <name type="scientific">Paraburkholderia panacisoli</name>
    <dbReference type="NCBI Taxonomy" id="2603818"/>
    <lineage>
        <taxon>Bacteria</taxon>
        <taxon>Pseudomonadati</taxon>
        <taxon>Pseudomonadota</taxon>
        <taxon>Betaproteobacteria</taxon>
        <taxon>Burkholderiales</taxon>
        <taxon>Burkholderiaceae</taxon>
        <taxon>Paraburkholderia</taxon>
    </lineage>
</organism>
<dbReference type="AlphaFoldDB" id="A0A5B0HGR1"/>
<name>A0A5B0HGR1_9BURK</name>
<accession>A0A5B0HGR1</accession>
<evidence type="ECO:0000313" key="2">
    <source>
        <dbReference type="Proteomes" id="UP000325273"/>
    </source>
</evidence>
<keyword evidence="2" id="KW-1185">Reference proteome</keyword>
<dbReference type="Proteomes" id="UP000325273">
    <property type="component" value="Unassembled WGS sequence"/>
</dbReference>
<sequence length="82" mass="8932">MKTIERSRASEDAPCLSAHEMAALVLLCHAPIDSRMETPDVVALQKAGLAELIESEVGEFRFAITRQGNAVLRALGALNDRR</sequence>
<proteinExistence type="predicted"/>
<evidence type="ECO:0008006" key="3">
    <source>
        <dbReference type="Google" id="ProtNLM"/>
    </source>
</evidence>
<dbReference type="EMBL" id="VTUZ01000003">
    <property type="protein sequence ID" value="KAA1014509.1"/>
    <property type="molecule type" value="Genomic_DNA"/>
</dbReference>
<evidence type="ECO:0000313" key="1">
    <source>
        <dbReference type="EMBL" id="KAA1014509.1"/>
    </source>
</evidence>